<protein>
    <submittedName>
        <fullName evidence="2">GNAT family N-acetyltransferase</fullName>
    </submittedName>
</protein>
<sequence length="171" mass="19025">MNKIGEESIVRKANESDTSQILAVMKDAEQSGFMLFAPDERNMAPAALSKLINSINQTPTSGFFIAEHQDEILGYLLLKAETLSRTSHRAQIAVGVHSKSRGKGVGTALFAHMIQWAKQVQLHRLELTVIEHNEQAVHLYKKMGFEVEGVKSNSLLIDGQYVSELYMAKLL</sequence>
<dbReference type="Gene3D" id="3.40.630.30">
    <property type="match status" value="1"/>
</dbReference>
<gene>
    <name evidence="2" type="ORF">CBM15_13815</name>
</gene>
<dbReference type="Pfam" id="PF00583">
    <property type="entry name" value="Acetyltransf_1"/>
    <property type="match status" value="1"/>
</dbReference>
<dbReference type="InterPro" id="IPR016181">
    <property type="entry name" value="Acyl_CoA_acyltransferase"/>
</dbReference>
<dbReference type="RefSeq" id="WP_087617961.1">
    <property type="nucleotide sequence ID" value="NZ_JAFBEY010000014.1"/>
</dbReference>
<dbReference type="SUPFAM" id="SSF55729">
    <property type="entry name" value="Acyl-CoA N-acyltransferases (Nat)"/>
    <property type="match status" value="1"/>
</dbReference>
<evidence type="ECO:0000313" key="2">
    <source>
        <dbReference type="EMBL" id="OUZ38159.1"/>
    </source>
</evidence>
<feature type="domain" description="N-acetyltransferase" evidence="1">
    <location>
        <begin position="8"/>
        <end position="171"/>
    </location>
</feature>
<accession>A0ABX3ZEK9</accession>
<dbReference type="CDD" id="cd04301">
    <property type="entry name" value="NAT_SF"/>
    <property type="match status" value="1"/>
</dbReference>
<dbReference type="PROSITE" id="PS51186">
    <property type="entry name" value="GNAT"/>
    <property type="match status" value="1"/>
</dbReference>
<keyword evidence="3" id="KW-1185">Reference proteome</keyword>
<dbReference type="InterPro" id="IPR017255">
    <property type="entry name" value="AcTrfase_GNAT_prd"/>
</dbReference>
<dbReference type="InterPro" id="IPR000182">
    <property type="entry name" value="GNAT_dom"/>
</dbReference>
<dbReference type="Proteomes" id="UP000196594">
    <property type="component" value="Unassembled WGS sequence"/>
</dbReference>
<proteinExistence type="predicted"/>
<dbReference type="PIRSF" id="PIRSF037663">
    <property type="entry name" value="Acetyltransf_GNAT_prd"/>
    <property type="match status" value="1"/>
</dbReference>
<reference evidence="2 3" key="1">
    <citation type="journal article" date="2017" name="Int. J. Syst. Evol. Microbiol.">
        <title>Solibacillus kalamii sp. nov., isolated from a high-efficiency particulate arrestance filter system used in the International Space Station.</title>
        <authorList>
            <person name="Checinska Sielaff A."/>
            <person name="Kumar R.M."/>
            <person name="Pal D."/>
            <person name="Mayilraj S."/>
            <person name="Venkateswaran K."/>
        </authorList>
    </citation>
    <scope>NUCLEOTIDE SEQUENCE [LARGE SCALE GENOMIC DNA]</scope>
    <source>
        <strain evidence="2 3">ISSFR-015</strain>
    </source>
</reference>
<name>A0ABX3ZEK9_9BACL</name>
<evidence type="ECO:0000259" key="1">
    <source>
        <dbReference type="PROSITE" id="PS51186"/>
    </source>
</evidence>
<dbReference type="EMBL" id="NHNT01000010">
    <property type="protein sequence ID" value="OUZ38159.1"/>
    <property type="molecule type" value="Genomic_DNA"/>
</dbReference>
<comment type="caution">
    <text evidence="2">The sequence shown here is derived from an EMBL/GenBank/DDBJ whole genome shotgun (WGS) entry which is preliminary data.</text>
</comment>
<evidence type="ECO:0000313" key="3">
    <source>
        <dbReference type="Proteomes" id="UP000196594"/>
    </source>
</evidence>
<dbReference type="PANTHER" id="PTHR43072">
    <property type="entry name" value="N-ACETYLTRANSFERASE"/>
    <property type="match status" value="1"/>
</dbReference>
<organism evidence="2 3">
    <name type="scientific">Solibacillus kalamii</name>
    <dbReference type="NCBI Taxonomy" id="1748298"/>
    <lineage>
        <taxon>Bacteria</taxon>
        <taxon>Bacillati</taxon>
        <taxon>Bacillota</taxon>
        <taxon>Bacilli</taxon>
        <taxon>Bacillales</taxon>
        <taxon>Caryophanaceae</taxon>
        <taxon>Solibacillus</taxon>
    </lineage>
</organism>